<dbReference type="Proteomes" id="UP000789704">
    <property type="component" value="Unassembled WGS sequence"/>
</dbReference>
<dbReference type="EMBL" id="CAJQZC010000005">
    <property type="protein sequence ID" value="CAG4900421.1"/>
    <property type="molecule type" value="Genomic_DNA"/>
</dbReference>
<comment type="caution">
    <text evidence="2">The sequence shown here is derived from an EMBL/GenBank/DDBJ whole genome shotgun (WGS) entry which is preliminary data.</text>
</comment>
<evidence type="ECO:0000313" key="2">
    <source>
        <dbReference type="EMBL" id="CAG4900421.1"/>
    </source>
</evidence>
<accession>A0A9N8RX10</accession>
<name>A0A9N8RX10_9BURK</name>
<evidence type="ECO:0000256" key="1">
    <source>
        <dbReference type="SAM" id="MobiDB-lite"/>
    </source>
</evidence>
<protein>
    <submittedName>
        <fullName evidence="2">Uncharacterized protein</fullName>
    </submittedName>
</protein>
<sequence length="49" mass="5395">MRPSGALIQTEPSSQTPSRRLDLTASSVYPDNSQNFRTVIKRSMLASQA</sequence>
<dbReference type="AlphaFoldDB" id="A0A9N8RX10"/>
<feature type="compositionally biased region" description="Polar residues" evidence="1">
    <location>
        <begin position="10"/>
        <end position="28"/>
    </location>
</feature>
<reference evidence="2" key="1">
    <citation type="submission" date="2021-04" db="EMBL/GenBank/DDBJ databases">
        <authorList>
            <person name="Vanwijnsberghe S."/>
        </authorList>
    </citation>
    <scope>NUCLEOTIDE SEQUENCE</scope>
    <source>
        <strain evidence="2">LMG 31841</strain>
    </source>
</reference>
<feature type="region of interest" description="Disordered" evidence="1">
    <location>
        <begin position="1"/>
        <end position="28"/>
    </location>
</feature>
<keyword evidence="3" id="KW-1185">Reference proteome</keyword>
<gene>
    <name evidence="2" type="ORF">LMG31841_02876</name>
</gene>
<proteinExistence type="predicted"/>
<organism evidence="2 3">
    <name type="scientific">Paraburkholderia saeva</name>
    <dbReference type="NCBI Taxonomy" id="2777537"/>
    <lineage>
        <taxon>Bacteria</taxon>
        <taxon>Pseudomonadati</taxon>
        <taxon>Pseudomonadota</taxon>
        <taxon>Betaproteobacteria</taxon>
        <taxon>Burkholderiales</taxon>
        <taxon>Burkholderiaceae</taxon>
        <taxon>Paraburkholderia</taxon>
    </lineage>
</organism>
<evidence type="ECO:0000313" key="3">
    <source>
        <dbReference type="Proteomes" id="UP000789704"/>
    </source>
</evidence>